<keyword evidence="2" id="KW-1185">Reference proteome</keyword>
<reference evidence="1" key="1">
    <citation type="journal article" date="2020" name="New Phytol.">
        <title>Comparative genomics reveals dynamic genome evolution in host specialist ectomycorrhizal fungi.</title>
        <authorList>
            <person name="Lofgren L.A."/>
            <person name="Nguyen N.H."/>
            <person name="Vilgalys R."/>
            <person name="Ruytinx J."/>
            <person name="Liao H.L."/>
            <person name="Branco S."/>
            <person name="Kuo A."/>
            <person name="LaButti K."/>
            <person name="Lipzen A."/>
            <person name="Andreopoulos W."/>
            <person name="Pangilinan J."/>
            <person name="Riley R."/>
            <person name="Hundley H."/>
            <person name="Na H."/>
            <person name="Barry K."/>
            <person name="Grigoriev I.V."/>
            <person name="Stajich J.E."/>
            <person name="Kennedy P.G."/>
        </authorList>
    </citation>
    <scope>NUCLEOTIDE SEQUENCE</scope>
    <source>
        <strain evidence="1">FC203</strain>
    </source>
</reference>
<evidence type="ECO:0000313" key="2">
    <source>
        <dbReference type="Proteomes" id="UP001195769"/>
    </source>
</evidence>
<dbReference type="RefSeq" id="XP_041229317.1">
    <property type="nucleotide sequence ID" value="XM_041376693.1"/>
</dbReference>
<evidence type="ECO:0000313" key="1">
    <source>
        <dbReference type="EMBL" id="KAG1903742.1"/>
    </source>
</evidence>
<dbReference type="EMBL" id="JABBWK010000011">
    <property type="protein sequence ID" value="KAG1903742.1"/>
    <property type="molecule type" value="Genomic_DNA"/>
</dbReference>
<accession>A0AAD4ECQ2</accession>
<protein>
    <submittedName>
        <fullName evidence="1">Uncharacterized protein</fullName>
    </submittedName>
</protein>
<organism evidence="1 2">
    <name type="scientific">Suillus fuscotomentosus</name>
    <dbReference type="NCBI Taxonomy" id="1912939"/>
    <lineage>
        <taxon>Eukaryota</taxon>
        <taxon>Fungi</taxon>
        <taxon>Dikarya</taxon>
        <taxon>Basidiomycota</taxon>
        <taxon>Agaricomycotina</taxon>
        <taxon>Agaricomycetes</taxon>
        <taxon>Agaricomycetidae</taxon>
        <taxon>Boletales</taxon>
        <taxon>Suillineae</taxon>
        <taxon>Suillaceae</taxon>
        <taxon>Suillus</taxon>
    </lineage>
</organism>
<name>A0AAD4ECQ2_9AGAM</name>
<dbReference type="Proteomes" id="UP001195769">
    <property type="component" value="Unassembled WGS sequence"/>
</dbReference>
<dbReference type="AlphaFoldDB" id="A0AAD4ECQ2"/>
<proteinExistence type="predicted"/>
<dbReference type="GeneID" id="64670991"/>
<gene>
    <name evidence="1" type="ORF">F5891DRAFT_977312</name>
</gene>
<sequence length="235" mass="26828">MFWVLWGNSNRYGESSVVYMEGNLAKNMSDMLRHILKTQISRENKAGLLSTVIVTFVIGMQSDLADTTSALLVQLIAITVNGSNQSLAASLCKTGSNGKLAQEDYFLEKLVPKKVSNFVHPCQLRFWCTIVYESGICHVLQDVIVMKKTSMSFVDKLIKSMVWEKATSTIFKKDVERCVGTSREERLSPDHYFYRIVEETIQNVIHCLTVLHYMVRSTLENFNKVVEEQRIQEIT</sequence>
<comment type="caution">
    <text evidence="1">The sequence shown here is derived from an EMBL/GenBank/DDBJ whole genome shotgun (WGS) entry which is preliminary data.</text>
</comment>